<evidence type="ECO:0000256" key="1">
    <source>
        <dbReference type="ARBA" id="ARBA00004141"/>
    </source>
</evidence>
<comment type="subcellular location">
    <subcellularLocation>
        <location evidence="6">Cell membrane</location>
        <topology evidence="6">Multi-pass membrane protein</topology>
    </subcellularLocation>
    <subcellularLocation>
        <location evidence="1">Membrane</location>
        <topology evidence="1">Multi-pass membrane protein</topology>
    </subcellularLocation>
</comment>
<dbReference type="CDD" id="cd06261">
    <property type="entry name" value="TM_PBP2"/>
    <property type="match status" value="1"/>
</dbReference>
<dbReference type="EMBL" id="JARQBZ010000027">
    <property type="protein sequence ID" value="MDT2834837.1"/>
    <property type="molecule type" value="Genomic_DNA"/>
</dbReference>
<dbReference type="GO" id="GO:0031460">
    <property type="term" value="P:glycine betaine transport"/>
    <property type="evidence" value="ECO:0007669"/>
    <property type="project" value="TreeGrafter"/>
</dbReference>
<evidence type="ECO:0000256" key="5">
    <source>
        <dbReference type="ARBA" id="ARBA00023136"/>
    </source>
</evidence>
<dbReference type="Gene3D" id="1.10.3720.10">
    <property type="entry name" value="MetI-like"/>
    <property type="match status" value="1"/>
</dbReference>
<dbReference type="AlphaFoldDB" id="A0AAW8UAH3"/>
<dbReference type="PROSITE" id="PS50928">
    <property type="entry name" value="ABC_TM1"/>
    <property type="match status" value="1"/>
</dbReference>
<proteinExistence type="inferred from homology"/>
<feature type="transmembrane region" description="Helical" evidence="6">
    <location>
        <begin position="154"/>
        <end position="174"/>
    </location>
</feature>
<dbReference type="GO" id="GO:0005886">
    <property type="term" value="C:plasma membrane"/>
    <property type="evidence" value="ECO:0007669"/>
    <property type="project" value="UniProtKB-SubCell"/>
</dbReference>
<keyword evidence="2 6" id="KW-0813">Transport</keyword>
<dbReference type="InterPro" id="IPR051204">
    <property type="entry name" value="ABC_transp_perm/SBD"/>
</dbReference>
<protein>
    <submittedName>
        <fullName evidence="8">ABC transporter permease</fullName>
    </submittedName>
</protein>
<evidence type="ECO:0000313" key="9">
    <source>
        <dbReference type="Proteomes" id="UP001268577"/>
    </source>
</evidence>
<comment type="similarity">
    <text evidence="6">Belongs to the binding-protein-dependent transport system permease family.</text>
</comment>
<dbReference type="GO" id="GO:0055085">
    <property type="term" value="P:transmembrane transport"/>
    <property type="evidence" value="ECO:0007669"/>
    <property type="project" value="InterPro"/>
</dbReference>
<dbReference type="RefSeq" id="WP_311866441.1">
    <property type="nucleotide sequence ID" value="NZ_JARQBZ010000027.1"/>
</dbReference>
<feature type="transmembrane region" description="Helical" evidence="6">
    <location>
        <begin position="29"/>
        <end position="50"/>
    </location>
</feature>
<evidence type="ECO:0000256" key="4">
    <source>
        <dbReference type="ARBA" id="ARBA00022989"/>
    </source>
</evidence>
<dbReference type="Proteomes" id="UP001268577">
    <property type="component" value="Unassembled WGS sequence"/>
</dbReference>
<accession>A0AAW8UAH3</accession>
<gene>
    <name evidence="8" type="ORF">P7H70_12390</name>
</gene>
<comment type="caution">
    <text evidence="8">The sequence shown here is derived from an EMBL/GenBank/DDBJ whole genome shotgun (WGS) entry which is preliminary data.</text>
</comment>
<keyword evidence="3 6" id="KW-0812">Transmembrane</keyword>
<feature type="transmembrane region" description="Helical" evidence="6">
    <location>
        <begin position="62"/>
        <end position="83"/>
    </location>
</feature>
<keyword evidence="4 6" id="KW-1133">Transmembrane helix</keyword>
<dbReference type="InterPro" id="IPR035906">
    <property type="entry name" value="MetI-like_sf"/>
</dbReference>
<evidence type="ECO:0000256" key="6">
    <source>
        <dbReference type="RuleBase" id="RU363032"/>
    </source>
</evidence>
<dbReference type="Pfam" id="PF00528">
    <property type="entry name" value="BPD_transp_1"/>
    <property type="match status" value="1"/>
</dbReference>
<evidence type="ECO:0000256" key="3">
    <source>
        <dbReference type="ARBA" id="ARBA00022692"/>
    </source>
</evidence>
<evidence type="ECO:0000256" key="2">
    <source>
        <dbReference type="ARBA" id="ARBA00022448"/>
    </source>
</evidence>
<organism evidence="8 9">
    <name type="scientific">Vagococcus carniphilus</name>
    <dbReference type="NCBI Taxonomy" id="218144"/>
    <lineage>
        <taxon>Bacteria</taxon>
        <taxon>Bacillati</taxon>
        <taxon>Bacillota</taxon>
        <taxon>Bacilli</taxon>
        <taxon>Lactobacillales</taxon>
        <taxon>Enterococcaceae</taxon>
        <taxon>Vagococcus</taxon>
    </lineage>
</organism>
<evidence type="ECO:0000259" key="7">
    <source>
        <dbReference type="PROSITE" id="PS50928"/>
    </source>
</evidence>
<name>A0AAW8UAH3_9ENTE</name>
<evidence type="ECO:0000313" key="8">
    <source>
        <dbReference type="EMBL" id="MDT2834837.1"/>
    </source>
</evidence>
<dbReference type="InterPro" id="IPR000515">
    <property type="entry name" value="MetI-like"/>
</dbReference>
<dbReference type="PANTHER" id="PTHR30177:SF4">
    <property type="entry name" value="OSMOPROTECTANT IMPORT PERMEASE PROTEIN OSMW"/>
    <property type="match status" value="1"/>
</dbReference>
<dbReference type="SUPFAM" id="SSF161098">
    <property type="entry name" value="MetI-like"/>
    <property type="match status" value="1"/>
</dbReference>
<keyword evidence="5 6" id="KW-0472">Membrane</keyword>
<feature type="domain" description="ABC transmembrane type-1" evidence="7">
    <location>
        <begin position="25"/>
        <end position="205"/>
    </location>
</feature>
<feature type="transmembrane region" description="Helical" evidence="6">
    <location>
        <begin position="186"/>
        <end position="205"/>
    </location>
</feature>
<dbReference type="FunFam" id="1.10.3720.10:FF:000001">
    <property type="entry name" value="Glycine betaine ABC transporter, permease"/>
    <property type="match status" value="1"/>
</dbReference>
<feature type="transmembrane region" description="Helical" evidence="6">
    <location>
        <begin position="89"/>
        <end position="110"/>
    </location>
</feature>
<reference evidence="8" key="1">
    <citation type="submission" date="2023-03" db="EMBL/GenBank/DDBJ databases">
        <authorList>
            <person name="Shen W."/>
            <person name="Cai J."/>
        </authorList>
    </citation>
    <scope>NUCLEOTIDE SEQUENCE</scope>
    <source>
        <strain evidence="8">P96-3</strain>
    </source>
</reference>
<dbReference type="PANTHER" id="PTHR30177">
    <property type="entry name" value="GLYCINE BETAINE/L-PROLINE TRANSPORT SYSTEM PERMEASE PROTEIN PROW"/>
    <property type="match status" value="1"/>
</dbReference>
<sequence length="226" mass="24369">MEHMSLFEQFFYYLQQNSGYVLTQFIRHFLISIYGVIFAAIVGIPIGIFISRKRKLADWVIGIANVIQTIPSLAMVSILMLGLGLGVNTVIMTVFLYSLLPIISNTYTGMRQVDSDILDAGKGMGMTKFQRLYLIELPLSVSVIMAGLRNALVVAIGITAIGSFVGAGGLGDIIIRGTNATDGTAIILVGALPTALMAIITDWLLGLVEKRLDPSSKVGKQVAKSE</sequence>